<accession>A0ABW6CP72</accession>
<evidence type="ECO:0000256" key="1">
    <source>
        <dbReference type="SAM" id="Phobius"/>
    </source>
</evidence>
<protein>
    <recommendedName>
        <fullName evidence="4">Multiple resistance and pH regulation protein F</fullName>
    </recommendedName>
</protein>
<organism evidence="2 3">
    <name type="scientific">Phenylobacterium ferrooxidans</name>
    <dbReference type="NCBI Taxonomy" id="2982689"/>
    <lineage>
        <taxon>Bacteria</taxon>
        <taxon>Pseudomonadati</taxon>
        <taxon>Pseudomonadota</taxon>
        <taxon>Alphaproteobacteria</taxon>
        <taxon>Caulobacterales</taxon>
        <taxon>Caulobacteraceae</taxon>
        <taxon>Phenylobacterium</taxon>
    </lineage>
</organism>
<keyword evidence="3" id="KW-1185">Reference proteome</keyword>
<dbReference type="Proteomes" id="UP001598130">
    <property type="component" value="Unassembled WGS sequence"/>
</dbReference>
<gene>
    <name evidence="2" type="ORF">OCL97_06185</name>
</gene>
<dbReference type="EMBL" id="JAOTJD010000008">
    <property type="protein sequence ID" value="MFD3263556.1"/>
    <property type="molecule type" value="Genomic_DNA"/>
</dbReference>
<keyword evidence="1" id="KW-1133">Transmembrane helix</keyword>
<evidence type="ECO:0008006" key="4">
    <source>
        <dbReference type="Google" id="ProtNLM"/>
    </source>
</evidence>
<reference evidence="2 3" key="1">
    <citation type="submission" date="2022-09" db="EMBL/GenBank/DDBJ databases">
        <title>New species of Phenylobacterium.</title>
        <authorList>
            <person name="Mieszkin S."/>
        </authorList>
    </citation>
    <scope>NUCLEOTIDE SEQUENCE [LARGE SCALE GENOMIC DNA]</scope>
    <source>
        <strain evidence="2 3">HK31-G</strain>
    </source>
</reference>
<feature type="transmembrane region" description="Helical" evidence="1">
    <location>
        <begin position="68"/>
        <end position="89"/>
    </location>
</feature>
<proteinExistence type="predicted"/>
<sequence>MTTRLYADLTVPALWFAGTGVGVFAVGLLNLLALREPTGLGRVLALAANVMTTVLMALLYWLHPAGQILFGLVLFAVLTLCALAGFAGARSRVEARA</sequence>
<comment type="caution">
    <text evidence="2">The sequence shown here is derived from an EMBL/GenBank/DDBJ whole genome shotgun (WGS) entry which is preliminary data.</text>
</comment>
<keyword evidence="1" id="KW-0472">Membrane</keyword>
<feature type="transmembrane region" description="Helical" evidence="1">
    <location>
        <begin position="43"/>
        <end position="62"/>
    </location>
</feature>
<feature type="transmembrane region" description="Helical" evidence="1">
    <location>
        <begin position="12"/>
        <end position="31"/>
    </location>
</feature>
<evidence type="ECO:0000313" key="2">
    <source>
        <dbReference type="EMBL" id="MFD3263556.1"/>
    </source>
</evidence>
<evidence type="ECO:0000313" key="3">
    <source>
        <dbReference type="Proteomes" id="UP001598130"/>
    </source>
</evidence>
<keyword evidence="1" id="KW-0812">Transmembrane</keyword>
<name>A0ABW6CP72_9CAUL</name>